<feature type="transmembrane region" description="Helical" evidence="12">
    <location>
        <begin position="203"/>
        <end position="225"/>
    </location>
</feature>
<dbReference type="GO" id="GO:0051724">
    <property type="term" value="F:NAD transmembrane transporter activity"/>
    <property type="evidence" value="ECO:0007669"/>
    <property type="project" value="TreeGrafter"/>
</dbReference>
<evidence type="ECO:0000313" key="14">
    <source>
        <dbReference type="Proteomes" id="UP000014500"/>
    </source>
</evidence>
<keyword evidence="5" id="KW-0677">Repeat</keyword>
<evidence type="ECO:0000256" key="1">
    <source>
        <dbReference type="ARBA" id="ARBA00004448"/>
    </source>
</evidence>
<comment type="similarity">
    <text evidence="2 11">Belongs to the mitochondrial carrier (TC 2.A.29) family.</text>
</comment>
<evidence type="ECO:0000256" key="4">
    <source>
        <dbReference type="ARBA" id="ARBA00022692"/>
    </source>
</evidence>
<keyword evidence="4 10" id="KW-0812">Transmembrane</keyword>
<reference evidence="14" key="1">
    <citation type="submission" date="2011-05" db="EMBL/GenBank/DDBJ databases">
        <authorList>
            <person name="Richards S.R."/>
            <person name="Qu J."/>
            <person name="Jiang H."/>
            <person name="Jhangiani S.N."/>
            <person name="Agravi P."/>
            <person name="Goodspeed R."/>
            <person name="Gross S."/>
            <person name="Mandapat C."/>
            <person name="Jackson L."/>
            <person name="Mathew T."/>
            <person name="Pu L."/>
            <person name="Thornton R."/>
            <person name="Saada N."/>
            <person name="Wilczek-Boney K.B."/>
            <person name="Lee S."/>
            <person name="Kovar C."/>
            <person name="Wu Y."/>
            <person name="Scherer S.E."/>
            <person name="Worley K.C."/>
            <person name="Muzny D.M."/>
            <person name="Gibbs R."/>
        </authorList>
    </citation>
    <scope>NUCLEOTIDE SEQUENCE</scope>
    <source>
        <strain evidence="14">Brora</strain>
    </source>
</reference>
<dbReference type="EMBL" id="JH432094">
    <property type="status" value="NOT_ANNOTATED_CDS"/>
    <property type="molecule type" value="Genomic_DNA"/>
</dbReference>
<dbReference type="PANTHER" id="PTHR46131:SF1">
    <property type="entry name" value="SD08549P"/>
    <property type="match status" value="1"/>
</dbReference>
<dbReference type="InterPro" id="IPR052465">
    <property type="entry name" value="Mito_NAD+_Carrier"/>
</dbReference>
<dbReference type="Gene3D" id="1.50.40.10">
    <property type="entry name" value="Mitochondrial carrier domain"/>
    <property type="match status" value="1"/>
</dbReference>
<dbReference type="InterPro" id="IPR023395">
    <property type="entry name" value="MCP_dom_sf"/>
</dbReference>
<dbReference type="PROSITE" id="PS50920">
    <property type="entry name" value="SOLCAR"/>
    <property type="match status" value="3"/>
</dbReference>
<dbReference type="SUPFAM" id="SSF103506">
    <property type="entry name" value="Mitochondrial carrier"/>
    <property type="match status" value="1"/>
</dbReference>
<dbReference type="GO" id="GO:0005743">
    <property type="term" value="C:mitochondrial inner membrane"/>
    <property type="evidence" value="ECO:0007669"/>
    <property type="project" value="UniProtKB-SubCell"/>
</dbReference>
<dbReference type="OMA" id="GCAFNTG"/>
<evidence type="ECO:0000256" key="12">
    <source>
        <dbReference type="SAM" id="Phobius"/>
    </source>
</evidence>
<keyword evidence="14" id="KW-1185">Reference proteome</keyword>
<dbReference type="eggNOG" id="KOG1519">
    <property type="taxonomic scope" value="Eukaryota"/>
</dbReference>
<evidence type="ECO:0000313" key="13">
    <source>
        <dbReference type="EnsemblMetazoa" id="SMAR011696-PA"/>
    </source>
</evidence>
<evidence type="ECO:0000256" key="8">
    <source>
        <dbReference type="ARBA" id="ARBA00023128"/>
    </source>
</evidence>
<organism evidence="13 14">
    <name type="scientific">Strigamia maritima</name>
    <name type="common">European centipede</name>
    <name type="synonym">Geophilus maritimus</name>
    <dbReference type="NCBI Taxonomy" id="126957"/>
    <lineage>
        <taxon>Eukaryota</taxon>
        <taxon>Metazoa</taxon>
        <taxon>Ecdysozoa</taxon>
        <taxon>Arthropoda</taxon>
        <taxon>Myriapoda</taxon>
        <taxon>Chilopoda</taxon>
        <taxon>Pleurostigmophora</taxon>
        <taxon>Geophilomorpha</taxon>
        <taxon>Linotaeniidae</taxon>
        <taxon>Strigamia</taxon>
    </lineage>
</organism>
<dbReference type="EnsemblMetazoa" id="SMAR011696-RA">
    <property type="protein sequence ID" value="SMAR011696-PA"/>
    <property type="gene ID" value="SMAR011696"/>
</dbReference>
<comment type="subcellular location">
    <subcellularLocation>
        <location evidence="1">Mitochondrion inner membrane</location>
        <topology evidence="1">Multi-pass membrane protein</topology>
    </subcellularLocation>
</comment>
<evidence type="ECO:0000256" key="10">
    <source>
        <dbReference type="PROSITE-ProRule" id="PRU00282"/>
    </source>
</evidence>
<keyword evidence="8" id="KW-0496">Mitochondrion</keyword>
<feature type="repeat" description="Solcar" evidence="10">
    <location>
        <begin position="19"/>
        <end position="99"/>
    </location>
</feature>
<dbReference type="STRING" id="126957.T1JD17"/>
<dbReference type="Proteomes" id="UP000014500">
    <property type="component" value="Unassembled WGS sequence"/>
</dbReference>
<evidence type="ECO:0000256" key="5">
    <source>
        <dbReference type="ARBA" id="ARBA00022737"/>
    </source>
</evidence>
<evidence type="ECO:0000256" key="9">
    <source>
        <dbReference type="ARBA" id="ARBA00023136"/>
    </source>
</evidence>
<keyword evidence="9 10" id="KW-0472">Membrane</keyword>
<proteinExistence type="inferred from homology"/>
<dbReference type="Pfam" id="PF00153">
    <property type="entry name" value="Mito_carr"/>
    <property type="match status" value="3"/>
</dbReference>
<keyword evidence="6" id="KW-0999">Mitochondrion inner membrane</keyword>
<reference evidence="13" key="2">
    <citation type="submission" date="2015-02" db="UniProtKB">
        <authorList>
            <consortium name="EnsemblMetazoa"/>
        </authorList>
    </citation>
    <scope>IDENTIFICATION</scope>
</reference>
<evidence type="ECO:0000256" key="6">
    <source>
        <dbReference type="ARBA" id="ARBA00022792"/>
    </source>
</evidence>
<feature type="transmembrane region" description="Helical" evidence="12">
    <location>
        <begin position="22"/>
        <end position="42"/>
    </location>
</feature>
<keyword evidence="7 12" id="KW-1133">Transmembrane helix</keyword>
<dbReference type="PANTHER" id="PTHR46131">
    <property type="entry name" value="SD08549P"/>
    <property type="match status" value="1"/>
</dbReference>
<evidence type="ECO:0008006" key="15">
    <source>
        <dbReference type="Google" id="ProtNLM"/>
    </source>
</evidence>
<dbReference type="AlphaFoldDB" id="T1JD17"/>
<evidence type="ECO:0000256" key="2">
    <source>
        <dbReference type="ARBA" id="ARBA00006375"/>
    </source>
</evidence>
<keyword evidence="3 11" id="KW-0813">Transport</keyword>
<feature type="repeat" description="Solcar" evidence="10">
    <location>
        <begin position="108"/>
        <end position="192"/>
    </location>
</feature>
<dbReference type="PhylomeDB" id="T1JD17"/>
<evidence type="ECO:0000256" key="3">
    <source>
        <dbReference type="ARBA" id="ARBA00022448"/>
    </source>
</evidence>
<name>T1JD17_STRMM</name>
<dbReference type="InterPro" id="IPR018108">
    <property type="entry name" value="MCP_transmembrane"/>
</dbReference>
<accession>T1JD17</accession>
<evidence type="ECO:0000256" key="7">
    <source>
        <dbReference type="ARBA" id="ARBA00022989"/>
    </source>
</evidence>
<protein>
    <recommendedName>
        <fullName evidence="15">Solute carrier family 25 member 51</fullName>
    </recommendedName>
</protein>
<evidence type="ECO:0000256" key="11">
    <source>
        <dbReference type="RuleBase" id="RU000488"/>
    </source>
</evidence>
<sequence length="296" mass="33957">MIDNDPRTAKFLGLSTVNQRSFREFACGWGAAFINVIITFPINKVMFRQMLHGVGTHTAFDQIKIEGVSFVYRGILPPLLQKTFSISIMFGMYDKSCQLLNTNFPHLHPKICIATAGLFAGSVEALLTPLERIQTLLQDNKYHLRYKNTFHAILSLRQFGMREYFRGLTPILIRNGPSNMMFFGLRTEIRDLMPRTENMLGNFLEDFISGAIIGAIISTIFYPVNVVKTRMQVQVSGPFPSFLTVFWAIYNERDRSVRRLFYGVHLNYTRAILSWGIINAAYELLKKMMPIEDDSK</sequence>
<feature type="repeat" description="Solcar" evidence="10">
    <location>
        <begin position="201"/>
        <end position="288"/>
    </location>
</feature>
<dbReference type="HOGENOM" id="CLU_061821_0_0_1"/>